<dbReference type="AlphaFoldDB" id="A0A0R1HHB3"/>
<feature type="domain" description="6-phosphogluconate dehydrogenase C-terminal" evidence="4">
    <location>
        <begin position="168"/>
        <end position="299"/>
    </location>
</feature>
<dbReference type="GO" id="GO:0006098">
    <property type="term" value="P:pentose-phosphate shunt"/>
    <property type="evidence" value="ECO:0007669"/>
    <property type="project" value="InterPro"/>
</dbReference>
<dbReference type="InterPro" id="IPR006183">
    <property type="entry name" value="Pgluconate_DH"/>
</dbReference>
<dbReference type="InterPro" id="IPR004849">
    <property type="entry name" value="6DGDH_YqeC"/>
</dbReference>
<dbReference type="OrthoDB" id="9804542at2"/>
<dbReference type="SUPFAM" id="SSF48179">
    <property type="entry name" value="6-phosphogluconate dehydrogenase C-terminal domain-like"/>
    <property type="match status" value="1"/>
</dbReference>
<gene>
    <name evidence="5" type="ORF">FC96_GL001403</name>
</gene>
<dbReference type="EMBL" id="AZCX01000029">
    <property type="protein sequence ID" value="KRK45679.1"/>
    <property type="molecule type" value="Genomic_DNA"/>
</dbReference>
<sequence length="299" mass="32369">MKLGLIGLGKMGINLAQNMMRNGNEVVGFDLDTKLVEEAAGYGAASASSLEDMVSQLPSPKIVWVMVPAGKPTDATVDQLVAALDKDDIVIDGGNTFWKDSLRHNRLLTEKGVHYFDCGSSGGWRGALNGGNFMIGGDDADVFETIRPLFEGISQKDGYLYTGKAGSGHYLKMVHNGIEYGMMEAIGEGFEVLQASDFDYDNEAVAKVWNNGSVVRSWLMELAEDAFKKDPNLDAIKGRMHSNGEGQWTVEDAMDHGIPTPVIAASVMTRFRSMQDDTFNGKVVSALRNGFGGHAMDKS</sequence>
<dbReference type="Pfam" id="PF03446">
    <property type="entry name" value="NAD_binding_2"/>
    <property type="match status" value="1"/>
</dbReference>
<proteinExistence type="inferred from homology"/>
<name>A0A0R1HHB3_9LACO</name>
<dbReference type="Gene3D" id="3.40.50.720">
    <property type="entry name" value="NAD(P)-binding Rossmann-like Domain"/>
    <property type="match status" value="1"/>
</dbReference>
<evidence type="ECO:0000259" key="4">
    <source>
        <dbReference type="SMART" id="SM01350"/>
    </source>
</evidence>
<dbReference type="RefSeq" id="WP_056943237.1">
    <property type="nucleotide sequence ID" value="NZ_AZCX01000029.1"/>
</dbReference>
<comment type="caution">
    <text evidence="5">The sequence shown here is derived from an EMBL/GenBank/DDBJ whole genome shotgun (WGS) entry which is preliminary data.</text>
</comment>
<dbReference type="SUPFAM" id="SSF51735">
    <property type="entry name" value="NAD(P)-binding Rossmann-fold domains"/>
    <property type="match status" value="1"/>
</dbReference>
<dbReference type="GO" id="GO:0050661">
    <property type="term" value="F:NADP binding"/>
    <property type="evidence" value="ECO:0007669"/>
    <property type="project" value="InterPro"/>
</dbReference>
<keyword evidence="3" id="KW-0311">Gluconate utilization</keyword>
<organism evidence="5 6">
    <name type="scientific">Secundilactobacillus kimchicus JCM 15530</name>
    <dbReference type="NCBI Taxonomy" id="1302272"/>
    <lineage>
        <taxon>Bacteria</taxon>
        <taxon>Bacillati</taxon>
        <taxon>Bacillota</taxon>
        <taxon>Bacilli</taxon>
        <taxon>Lactobacillales</taxon>
        <taxon>Lactobacillaceae</taxon>
        <taxon>Secundilactobacillus</taxon>
    </lineage>
</organism>
<dbReference type="Pfam" id="PF00393">
    <property type="entry name" value="6PGD"/>
    <property type="match status" value="1"/>
</dbReference>
<dbReference type="InterPro" id="IPR036291">
    <property type="entry name" value="NAD(P)-bd_dom_sf"/>
</dbReference>
<protein>
    <submittedName>
        <fullName evidence="5">6-phosphogluconate dehydrogenase</fullName>
    </submittedName>
</protein>
<keyword evidence="6" id="KW-1185">Reference proteome</keyword>
<accession>A0A0R1HHB3</accession>
<reference evidence="5 6" key="1">
    <citation type="journal article" date="2015" name="Genome Announc.">
        <title>Expanding the biotechnology potential of lactobacilli through comparative genomics of 213 strains and associated genera.</title>
        <authorList>
            <person name="Sun Z."/>
            <person name="Harris H.M."/>
            <person name="McCann A."/>
            <person name="Guo C."/>
            <person name="Argimon S."/>
            <person name="Zhang W."/>
            <person name="Yang X."/>
            <person name="Jeffery I.B."/>
            <person name="Cooney J.C."/>
            <person name="Kagawa T.F."/>
            <person name="Liu W."/>
            <person name="Song Y."/>
            <person name="Salvetti E."/>
            <person name="Wrobel A."/>
            <person name="Rasinkangas P."/>
            <person name="Parkhill J."/>
            <person name="Rea M.C."/>
            <person name="O'Sullivan O."/>
            <person name="Ritari J."/>
            <person name="Douillard F.P."/>
            <person name="Paul Ross R."/>
            <person name="Yang R."/>
            <person name="Briner A.E."/>
            <person name="Felis G.E."/>
            <person name="de Vos W.M."/>
            <person name="Barrangou R."/>
            <person name="Klaenhammer T.R."/>
            <person name="Caufield P.W."/>
            <person name="Cui Y."/>
            <person name="Zhang H."/>
            <person name="O'Toole P.W."/>
        </authorList>
    </citation>
    <scope>NUCLEOTIDE SEQUENCE [LARGE SCALE GENOMIC DNA]</scope>
    <source>
        <strain evidence="5 6">JCM 15530</strain>
    </source>
</reference>
<dbReference type="PANTHER" id="PTHR11811">
    <property type="entry name" value="6-PHOSPHOGLUCONATE DEHYDROGENASE"/>
    <property type="match status" value="1"/>
</dbReference>
<dbReference type="PRINTS" id="PR00076">
    <property type="entry name" value="6PGDHDRGNASE"/>
</dbReference>
<keyword evidence="2" id="KW-0560">Oxidoreductase</keyword>
<evidence type="ECO:0000313" key="6">
    <source>
        <dbReference type="Proteomes" id="UP000050911"/>
    </source>
</evidence>
<dbReference type="PATRIC" id="fig|1302272.5.peg.1414"/>
<dbReference type="InterPro" id="IPR008927">
    <property type="entry name" value="6-PGluconate_DH-like_C_sf"/>
</dbReference>
<dbReference type="GO" id="GO:0019521">
    <property type="term" value="P:D-gluconate metabolic process"/>
    <property type="evidence" value="ECO:0007669"/>
    <property type="project" value="UniProtKB-KW"/>
</dbReference>
<dbReference type="GO" id="GO:0004616">
    <property type="term" value="F:phosphogluconate dehydrogenase (decarboxylating) activity"/>
    <property type="evidence" value="ECO:0007669"/>
    <property type="project" value="InterPro"/>
</dbReference>
<dbReference type="STRING" id="1302272.FC96_GL001403"/>
<dbReference type="Gene3D" id="1.10.1040.10">
    <property type="entry name" value="N-(1-d-carboxylethyl)-l-norvaline Dehydrogenase, domain 2"/>
    <property type="match status" value="1"/>
</dbReference>
<dbReference type="SMART" id="SM01350">
    <property type="entry name" value="6PGD"/>
    <property type="match status" value="1"/>
</dbReference>
<dbReference type="InterPro" id="IPR006114">
    <property type="entry name" value="6PGDH_C"/>
</dbReference>
<dbReference type="InterPro" id="IPR006115">
    <property type="entry name" value="6PGDH_NADP-bd"/>
</dbReference>
<evidence type="ECO:0000313" key="5">
    <source>
        <dbReference type="EMBL" id="KRK45679.1"/>
    </source>
</evidence>
<evidence type="ECO:0000256" key="1">
    <source>
        <dbReference type="ARBA" id="ARBA00008419"/>
    </source>
</evidence>
<evidence type="ECO:0000256" key="3">
    <source>
        <dbReference type="ARBA" id="ARBA00023064"/>
    </source>
</evidence>
<dbReference type="NCBIfam" id="TIGR00872">
    <property type="entry name" value="gnd_rel"/>
    <property type="match status" value="1"/>
</dbReference>
<dbReference type="NCBIfam" id="NF007161">
    <property type="entry name" value="PRK09599.1"/>
    <property type="match status" value="1"/>
</dbReference>
<evidence type="ECO:0000256" key="2">
    <source>
        <dbReference type="ARBA" id="ARBA00023002"/>
    </source>
</evidence>
<comment type="similarity">
    <text evidence="1">Belongs to the 6-phosphogluconate dehydrogenase family.</text>
</comment>
<dbReference type="Proteomes" id="UP000050911">
    <property type="component" value="Unassembled WGS sequence"/>
</dbReference>
<dbReference type="InterPro" id="IPR013328">
    <property type="entry name" value="6PGD_dom2"/>
</dbReference>